<evidence type="ECO:0000313" key="2">
    <source>
        <dbReference type="Proteomes" id="UP000468581"/>
    </source>
</evidence>
<dbReference type="AlphaFoldDB" id="A0A6P0UPI5"/>
<comment type="caution">
    <text evidence="1">The sequence shown here is derived from an EMBL/GenBank/DDBJ whole genome shotgun (WGS) entry which is preliminary data.</text>
</comment>
<reference evidence="1 2" key="1">
    <citation type="submission" date="2020-01" db="EMBL/GenBank/DDBJ databases">
        <title>Leptobacterium flavescens.</title>
        <authorList>
            <person name="Wang G."/>
        </authorList>
    </citation>
    <scope>NUCLEOTIDE SEQUENCE [LARGE SCALE GENOMIC DNA]</scope>
    <source>
        <strain evidence="1 2">KCTC 22160</strain>
    </source>
</reference>
<organism evidence="1 2">
    <name type="scientific">Leptobacterium flavescens</name>
    <dbReference type="NCBI Taxonomy" id="472055"/>
    <lineage>
        <taxon>Bacteria</taxon>
        <taxon>Pseudomonadati</taxon>
        <taxon>Bacteroidota</taxon>
        <taxon>Flavobacteriia</taxon>
        <taxon>Flavobacteriales</taxon>
        <taxon>Flavobacteriaceae</taxon>
        <taxon>Leptobacterium</taxon>
    </lineage>
</organism>
<protein>
    <recommendedName>
        <fullName evidence="3">DUF4292 domain-containing protein</fullName>
    </recommendedName>
</protein>
<dbReference type="EMBL" id="JAABOO010000004">
    <property type="protein sequence ID" value="NER15244.1"/>
    <property type="molecule type" value="Genomic_DNA"/>
</dbReference>
<keyword evidence="2" id="KW-1185">Reference proteome</keyword>
<name>A0A6P0UPI5_9FLAO</name>
<evidence type="ECO:0008006" key="3">
    <source>
        <dbReference type="Google" id="ProtNLM"/>
    </source>
</evidence>
<gene>
    <name evidence="1" type="ORF">GWK08_17440</name>
</gene>
<evidence type="ECO:0000313" key="1">
    <source>
        <dbReference type="EMBL" id="NER15244.1"/>
    </source>
</evidence>
<dbReference type="Proteomes" id="UP000468581">
    <property type="component" value="Unassembled WGS sequence"/>
</dbReference>
<dbReference type="RefSeq" id="WP_163608533.1">
    <property type="nucleotide sequence ID" value="NZ_JAABOO010000004.1"/>
</dbReference>
<sequence length="307" mass="35264">MSKDYSLDIRFFMMNRIKNIVLILSLMGLLNSCKLADLRTAELRSAENEHISREEKGKSLLENAVIKHGFDKLAGAETYEVIMKDRWKGFAGKLGNVWPVNNKRIALRFTPLSFDGQIEVLEGRKKGTIWGLQSWQVYKIDKEGKVLLKNKKRVAFGLAAFHYLFEGPKRLSNAPLIRYTGKGSFNGKDYDKVFVSWSEEPSKEHDQYVVWIEEKSGLVGLIDYTVRDNFLPSPSNIYATLVLDDYRNIDGIVFPFKQTAQLNGPKENPKRFIHQMIVEKLSINTYPRKKLYPIEHLKASGDSKPDQ</sequence>
<accession>A0A6P0UPI5</accession>
<proteinExistence type="predicted"/>